<proteinExistence type="predicted"/>
<dbReference type="RefSeq" id="WP_284296869.1">
    <property type="nucleotide sequence ID" value="NZ_BSSV01000002.1"/>
</dbReference>
<sequence>MTTSKDYGGSNTPVDIRDLWATPSWLFEKLHQEFNFSLDAAARKESAKVDNFITKEENALTINWLSRIGSNNRAVWINPPYSDIAPWLAKAEAEARKNNIVSVLLIPATPDAGWWPKSASEVRFITGEVLEGKQRNASGRIHFVRADTGEVQKGNPKGSALIVFAPGTLGNMTTKYTPITAFKGE</sequence>
<dbReference type="NCBIfam" id="TIGR01712">
    <property type="entry name" value="phage_N6A_met"/>
    <property type="match status" value="1"/>
</dbReference>
<protein>
    <submittedName>
        <fullName evidence="1">Phage N-6-adenine-methyltransferase</fullName>
    </submittedName>
</protein>
<dbReference type="InterPro" id="IPR008593">
    <property type="entry name" value="Dam_MeTrfase"/>
</dbReference>
<dbReference type="Proteomes" id="UP001157134">
    <property type="component" value="Unassembled WGS sequence"/>
</dbReference>
<organism evidence="1 2">
    <name type="scientific">Thalassotalea loyana</name>
    <dbReference type="NCBI Taxonomy" id="280483"/>
    <lineage>
        <taxon>Bacteria</taxon>
        <taxon>Pseudomonadati</taxon>
        <taxon>Pseudomonadota</taxon>
        <taxon>Gammaproteobacteria</taxon>
        <taxon>Alteromonadales</taxon>
        <taxon>Colwelliaceae</taxon>
        <taxon>Thalassotalea</taxon>
    </lineage>
</organism>
<name>A0ABQ6HDY4_9GAMM</name>
<dbReference type="EMBL" id="BSSV01000002">
    <property type="protein sequence ID" value="GLX85096.1"/>
    <property type="molecule type" value="Genomic_DNA"/>
</dbReference>
<comment type="caution">
    <text evidence="1">The sequence shown here is derived from an EMBL/GenBank/DDBJ whole genome shotgun (WGS) entry which is preliminary data.</text>
</comment>
<evidence type="ECO:0000313" key="1">
    <source>
        <dbReference type="EMBL" id="GLX85096.1"/>
    </source>
</evidence>
<reference evidence="1 2" key="1">
    <citation type="submission" date="2023-03" db="EMBL/GenBank/DDBJ databases">
        <title>Thalassotalea loyana LMG 22536T draft genome sequence.</title>
        <authorList>
            <person name="Sawabe T."/>
        </authorList>
    </citation>
    <scope>NUCLEOTIDE SEQUENCE [LARGE SCALE GENOMIC DNA]</scope>
    <source>
        <strain evidence="1 2">LMG 22536</strain>
    </source>
</reference>
<keyword evidence="2" id="KW-1185">Reference proteome</keyword>
<accession>A0ABQ6HDY4</accession>
<gene>
    <name evidence="1" type="ORF">tloyanaT_13480</name>
</gene>
<dbReference type="Pfam" id="PF05869">
    <property type="entry name" value="Dam"/>
    <property type="match status" value="1"/>
</dbReference>
<evidence type="ECO:0000313" key="2">
    <source>
        <dbReference type="Proteomes" id="UP001157134"/>
    </source>
</evidence>